<dbReference type="CDD" id="cd00009">
    <property type="entry name" value="AAA"/>
    <property type="match status" value="1"/>
</dbReference>
<dbReference type="Gene3D" id="3.40.50.2300">
    <property type="match status" value="1"/>
</dbReference>
<dbReference type="SUPFAM" id="SSF52540">
    <property type="entry name" value="P-loop containing nucleoside triphosphate hydrolases"/>
    <property type="match status" value="1"/>
</dbReference>
<keyword evidence="1" id="KW-0547">Nucleotide-binding</keyword>
<gene>
    <name evidence="6" type="primary">norR_4</name>
    <name evidence="6" type="ORF">SPACI_007410</name>
</gene>
<evidence type="ECO:0000256" key="4">
    <source>
        <dbReference type="ARBA" id="ARBA00023163"/>
    </source>
</evidence>
<organism evidence="6 7">
    <name type="scientific">Sporomusa acidovorans (strain ATCC 49682 / DSM 3132 / Mol)</name>
    <dbReference type="NCBI Taxonomy" id="1123286"/>
    <lineage>
        <taxon>Bacteria</taxon>
        <taxon>Bacillati</taxon>
        <taxon>Bacillota</taxon>
        <taxon>Negativicutes</taxon>
        <taxon>Selenomonadales</taxon>
        <taxon>Sporomusaceae</taxon>
        <taxon>Sporomusa</taxon>
    </lineage>
</organism>
<evidence type="ECO:0000313" key="6">
    <source>
        <dbReference type="EMBL" id="XFO70741.1"/>
    </source>
</evidence>
<dbReference type="PANTHER" id="PTHR32071">
    <property type="entry name" value="TRANSCRIPTIONAL REGULATORY PROTEIN"/>
    <property type="match status" value="1"/>
</dbReference>
<dbReference type="SMART" id="SM00091">
    <property type="entry name" value="PAS"/>
    <property type="match status" value="1"/>
</dbReference>
<dbReference type="InterPro" id="IPR003593">
    <property type="entry name" value="AAA+_ATPase"/>
</dbReference>
<evidence type="ECO:0000259" key="5">
    <source>
        <dbReference type="PROSITE" id="PS50045"/>
    </source>
</evidence>
<keyword evidence="3" id="KW-0805">Transcription regulation</keyword>
<dbReference type="InterPro" id="IPR002197">
    <property type="entry name" value="HTH_Fis"/>
</dbReference>
<evidence type="ECO:0000256" key="1">
    <source>
        <dbReference type="ARBA" id="ARBA00022741"/>
    </source>
</evidence>
<keyword evidence="2" id="KW-0067">ATP-binding</keyword>
<feature type="domain" description="Sigma-54 factor interaction" evidence="5">
    <location>
        <begin position="327"/>
        <end position="556"/>
    </location>
</feature>
<dbReference type="Proteomes" id="UP000216052">
    <property type="component" value="Chromosome"/>
</dbReference>
<dbReference type="InterPro" id="IPR000014">
    <property type="entry name" value="PAS"/>
</dbReference>
<protein>
    <submittedName>
        <fullName evidence="6">Anaerobic nitric oxide reductase transcription regulator NorR</fullName>
    </submittedName>
</protein>
<dbReference type="PROSITE" id="PS50045">
    <property type="entry name" value="SIGMA54_INTERACT_4"/>
    <property type="match status" value="1"/>
</dbReference>
<proteinExistence type="predicted"/>
<dbReference type="InterPro" id="IPR010524">
    <property type="entry name" value="Sig_transdc_resp-reg_PrpR_N"/>
</dbReference>
<dbReference type="Pfam" id="PF06506">
    <property type="entry name" value="PrpR_N"/>
    <property type="match status" value="1"/>
</dbReference>
<dbReference type="RefSeq" id="WP_093794311.1">
    <property type="nucleotide sequence ID" value="NZ_CP155571.1"/>
</dbReference>
<dbReference type="SUPFAM" id="SSF55785">
    <property type="entry name" value="PYP-like sensor domain (PAS domain)"/>
    <property type="match status" value="1"/>
</dbReference>
<dbReference type="InterPro" id="IPR009057">
    <property type="entry name" value="Homeodomain-like_sf"/>
</dbReference>
<dbReference type="InterPro" id="IPR058031">
    <property type="entry name" value="AAA_lid_NorR"/>
</dbReference>
<dbReference type="Gene3D" id="1.10.10.60">
    <property type="entry name" value="Homeodomain-like"/>
    <property type="match status" value="1"/>
</dbReference>
<keyword evidence="4" id="KW-0804">Transcription</keyword>
<dbReference type="Gene3D" id="3.30.450.20">
    <property type="entry name" value="PAS domain"/>
    <property type="match status" value="1"/>
</dbReference>
<dbReference type="Gene3D" id="1.10.8.60">
    <property type="match status" value="1"/>
</dbReference>
<dbReference type="PANTHER" id="PTHR32071:SF57">
    <property type="entry name" value="C4-DICARBOXYLATE TRANSPORT TRANSCRIPTIONAL REGULATORY PROTEIN DCTD"/>
    <property type="match status" value="1"/>
</dbReference>
<dbReference type="CDD" id="cd00130">
    <property type="entry name" value="PAS"/>
    <property type="match status" value="1"/>
</dbReference>
<dbReference type="Gene3D" id="3.40.50.10660">
    <property type="entry name" value="PrpR receptor domain-like"/>
    <property type="match status" value="1"/>
</dbReference>
<dbReference type="PROSITE" id="PS00675">
    <property type="entry name" value="SIGMA54_INTERACT_1"/>
    <property type="match status" value="1"/>
</dbReference>
<dbReference type="InterPro" id="IPR002078">
    <property type="entry name" value="Sigma_54_int"/>
</dbReference>
<dbReference type="PRINTS" id="PR01590">
    <property type="entry name" value="HTHFIS"/>
</dbReference>
<dbReference type="Pfam" id="PF13426">
    <property type="entry name" value="PAS_9"/>
    <property type="match status" value="1"/>
</dbReference>
<reference evidence="6" key="1">
    <citation type="submission" date="2024-05" db="EMBL/GenBank/DDBJ databases">
        <title>Isolation and characterization of Sporomusa carbonis sp. nov., a carboxydotrophic hydrogenogen in the genus of Sporomusa isolated from a charcoal burning pile.</title>
        <authorList>
            <person name="Boeer T."/>
            <person name="Rosenbaum F."/>
            <person name="Eysell L."/>
            <person name="Mueller V."/>
            <person name="Daniel R."/>
            <person name="Poehlein A."/>
        </authorList>
    </citation>
    <scope>NUCLEOTIDE SEQUENCE [LARGE SCALE GENOMIC DNA]</scope>
    <source>
        <strain evidence="6">DSM 3132</strain>
    </source>
</reference>
<dbReference type="SMART" id="SM00382">
    <property type="entry name" value="AAA"/>
    <property type="match status" value="1"/>
</dbReference>
<dbReference type="Pfam" id="PF00158">
    <property type="entry name" value="Sigma54_activat"/>
    <property type="match status" value="1"/>
</dbReference>
<evidence type="ECO:0000256" key="3">
    <source>
        <dbReference type="ARBA" id="ARBA00023015"/>
    </source>
</evidence>
<dbReference type="SUPFAM" id="SSF159800">
    <property type="entry name" value="PrpR receptor domain-like"/>
    <property type="match status" value="1"/>
</dbReference>
<dbReference type="Pfam" id="PF02954">
    <property type="entry name" value="HTH_8"/>
    <property type="match status" value="1"/>
</dbReference>
<name>A0ABZ3IY61_SPOA4</name>
<dbReference type="InterPro" id="IPR027417">
    <property type="entry name" value="P-loop_NTPase"/>
</dbReference>
<dbReference type="Gene3D" id="3.40.50.300">
    <property type="entry name" value="P-loop containing nucleotide triphosphate hydrolases"/>
    <property type="match status" value="1"/>
</dbReference>
<keyword evidence="7" id="KW-1185">Reference proteome</keyword>
<dbReference type="InterPro" id="IPR035965">
    <property type="entry name" value="PAS-like_dom_sf"/>
</dbReference>
<dbReference type="SUPFAM" id="SSF46689">
    <property type="entry name" value="Homeodomain-like"/>
    <property type="match status" value="1"/>
</dbReference>
<evidence type="ECO:0000256" key="2">
    <source>
        <dbReference type="ARBA" id="ARBA00022840"/>
    </source>
</evidence>
<dbReference type="Pfam" id="PF25601">
    <property type="entry name" value="AAA_lid_14"/>
    <property type="match status" value="1"/>
</dbReference>
<accession>A0ABZ3IY61</accession>
<evidence type="ECO:0000313" key="7">
    <source>
        <dbReference type="Proteomes" id="UP000216052"/>
    </source>
</evidence>
<dbReference type="EMBL" id="CP155571">
    <property type="protein sequence ID" value="XFO70741.1"/>
    <property type="molecule type" value="Genomic_DNA"/>
</dbReference>
<dbReference type="InterPro" id="IPR025662">
    <property type="entry name" value="Sigma_54_int_dom_ATP-bd_1"/>
</dbReference>
<sequence>MSRIVFIAPDKYLFLQGKKIIEELGLHNNVDIYLARLNRAVRLTKRLQNEAVDVIVCRGGTAHVIIKSGVRIPVVEIVITGQDLAQVFYEAKKLTNLPRPKVAILAFKNMVYNIENLSKILNIDLTIYPLEETDDIPAKVAEVVKTDTDVVVGGIKTLILAKQAGVKVLPIRSSEFAIRNAFIEARKIALARKIEKEQAQEFKALIDYSIEGIISINQDKIIKVFNPAAERLLKRPAKQVLGQRIDSILTIIDVEPCLANGREIIGQTIQLGPVWLSFNVAPIIVDHRIIGAILTFQDITRIQEIEAKIRNNVLARRMAAKYTFTDILGTSEQLAEAKRISREIALVDATVLISGESGTGKELFAQSIHNQSRRCNGPFVAINCAALPANLLESELFGYVEGAFTGATKKGKQGLFEMAHRGTIFLDEISEMDKYGQSRLLRVLQEKQVMRLGDDKYIPIDVRIIAATNRNLQQLVNQGEFRQDLFYRLKVLTIHLPPLRKRIGDVKILIEHFLALYNRQYFKDVAMTADAYAYLTAYHWPGNVRELRYFIERLVVISREAVVSQEVIQKYWEDRELIGETPTQQMDILPPQSEEANIKAALVQSHANITKAAALLGIDRSTLYRKLKTYKIAIKKTY</sequence>